<keyword evidence="2" id="KW-0820">tRNA-binding</keyword>
<keyword evidence="8 11" id="KW-0560">Oxidoreductase</keyword>
<keyword evidence="5 11" id="KW-0819">tRNA processing</keyword>
<evidence type="ECO:0000256" key="2">
    <source>
        <dbReference type="ARBA" id="ARBA00022555"/>
    </source>
</evidence>
<comment type="catalytic activity">
    <reaction evidence="10">
        <text>a 5,6-dihydrouridine in tRNA + NAD(+) = a uridine in tRNA + NADH + H(+)</text>
        <dbReference type="Rhea" id="RHEA:54452"/>
        <dbReference type="Rhea" id="RHEA-COMP:13339"/>
        <dbReference type="Rhea" id="RHEA-COMP:13887"/>
        <dbReference type="ChEBI" id="CHEBI:15378"/>
        <dbReference type="ChEBI" id="CHEBI:57540"/>
        <dbReference type="ChEBI" id="CHEBI:57945"/>
        <dbReference type="ChEBI" id="CHEBI:65315"/>
        <dbReference type="ChEBI" id="CHEBI:74443"/>
    </reaction>
</comment>
<sequence length="366" mass="38867">MASTQMQSPADVLAALGPGVGLCGELAPFAGGRRGLPLAQRLTEHPLLMAPMAGVTDSAYRMMARAGGADLAYSEMVSCAGLHYGGEKTWELVDVAPGEPDLAVQLFGTNPELFAEAAAGVAERLGERLVLIDINMACPVPKVTKKGEGAALMETPELAASLVAACVGAVDVPVTVKIRRGRRDGAEVAPEFARRMADAGAQAVAVHGRYATQFYHGEADWDVVRRVVEAVDVPVIGSGDVRDAREAARMLTETGATAVMVARGSYGNPWVFSQARALLIGHEPEPVSLVRRVDAFECHMRLLAATGAHLKRGRSLATWYLRGMPEAAYWRGRANECSTLEEFLGMTAELRRAMASADASEDAAHE</sequence>
<dbReference type="CDD" id="cd02801">
    <property type="entry name" value="DUS_like_FMN"/>
    <property type="match status" value="1"/>
</dbReference>
<comment type="similarity">
    <text evidence="11">Belongs to the dus family.</text>
</comment>
<comment type="cofactor">
    <cofactor evidence="11">
        <name>FMN</name>
        <dbReference type="ChEBI" id="CHEBI:58210"/>
    </cofactor>
</comment>
<keyword evidence="6" id="KW-0521">NADP</keyword>
<dbReference type="Pfam" id="PF01207">
    <property type="entry name" value="Dus"/>
    <property type="match status" value="1"/>
</dbReference>
<dbReference type="PIRSF" id="PIRSF006621">
    <property type="entry name" value="Dus"/>
    <property type="match status" value="1"/>
</dbReference>
<evidence type="ECO:0000256" key="4">
    <source>
        <dbReference type="ARBA" id="ARBA00022643"/>
    </source>
</evidence>
<comment type="caution">
    <text evidence="13">The sequence shown here is derived from an EMBL/GenBank/DDBJ whole genome shotgun (WGS) entry which is preliminary data.</text>
</comment>
<name>A0ABV1IH15_9ACTN</name>
<dbReference type="Gene3D" id="1.10.1200.80">
    <property type="entry name" value="Putative flavin oxidoreducatase, domain 2"/>
    <property type="match status" value="1"/>
</dbReference>
<dbReference type="PANTHER" id="PTHR45846:SF1">
    <property type="entry name" value="TRNA-DIHYDROURIDINE(47) SYNTHASE [NAD(P)(+)]-LIKE"/>
    <property type="match status" value="1"/>
</dbReference>
<evidence type="ECO:0000256" key="9">
    <source>
        <dbReference type="ARBA" id="ARBA00048205"/>
    </source>
</evidence>
<evidence type="ECO:0000256" key="11">
    <source>
        <dbReference type="PIRNR" id="PIRNR006621"/>
    </source>
</evidence>
<gene>
    <name evidence="13" type="primary">dusB</name>
    <name evidence="13" type="ORF">AAAT05_07560</name>
</gene>
<comment type="catalytic activity">
    <reaction evidence="9">
        <text>a 5,6-dihydrouridine in tRNA + NADP(+) = a uridine in tRNA + NADPH + H(+)</text>
        <dbReference type="Rhea" id="RHEA:23624"/>
        <dbReference type="Rhea" id="RHEA-COMP:13339"/>
        <dbReference type="Rhea" id="RHEA-COMP:13887"/>
        <dbReference type="ChEBI" id="CHEBI:15378"/>
        <dbReference type="ChEBI" id="CHEBI:57783"/>
        <dbReference type="ChEBI" id="CHEBI:58349"/>
        <dbReference type="ChEBI" id="CHEBI:65315"/>
        <dbReference type="ChEBI" id="CHEBI:74443"/>
    </reaction>
</comment>
<reference evidence="13 14" key="1">
    <citation type="submission" date="2024-04" db="EMBL/GenBank/DDBJ databases">
        <title>Human intestinal bacterial collection.</title>
        <authorList>
            <person name="Pauvert C."/>
            <person name="Hitch T.C.A."/>
            <person name="Clavel T."/>
        </authorList>
    </citation>
    <scope>NUCLEOTIDE SEQUENCE [LARGE SCALE GENOMIC DNA]</scope>
    <source>
        <strain evidence="13 14">CLA-AA-H197</strain>
    </source>
</reference>
<accession>A0ABV1IH15</accession>
<dbReference type="SUPFAM" id="SSF51395">
    <property type="entry name" value="FMN-linked oxidoreductases"/>
    <property type="match status" value="1"/>
</dbReference>
<keyword evidence="4 11" id="KW-0288">FMN</keyword>
<evidence type="ECO:0000256" key="5">
    <source>
        <dbReference type="ARBA" id="ARBA00022694"/>
    </source>
</evidence>
<protein>
    <recommendedName>
        <fullName evidence="11">tRNA-dihydrouridine synthase</fullName>
        <ecNumber evidence="11">1.3.1.-</ecNumber>
    </recommendedName>
</protein>
<comment type="function">
    <text evidence="1 11">Catalyzes the synthesis of 5,6-dihydrouridine (D), a modified base found in the D-loop of most tRNAs, via the reduction of the C5-C6 double bond in target uridines.</text>
</comment>
<evidence type="ECO:0000256" key="3">
    <source>
        <dbReference type="ARBA" id="ARBA00022630"/>
    </source>
</evidence>
<dbReference type="NCBIfam" id="TIGR00737">
    <property type="entry name" value="nifR3_yhdG"/>
    <property type="match status" value="1"/>
</dbReference>
<keyword evidence="3 11" id="KW-0285">Flavoprotein</keyword>
<feature type="domain" description="DUS-like FMN-binding" evidence="12">
    <location>
        <begin position="49"/>
        <end position="347"/>
    </location>
</feature>
<dbReference type="RefSeq" id="WP_349182832.1">
    <property type="nucleotide sequence ID" value="NZ_JBBNGS010000014.1"/>
</dbReference>
<dbReference type="InterPro" id="IPR035587">
    <property type="entry name" value="DUS-like_FMN-bd"/>
</dbReference>
<evidence type="ECO:0000259" key="12">
    <source>
        <dbReference type="Pfam" id="PF01207"/>
    </source>
</evidence>
<evidence type="ECO:0000256" key="6">
    <source>
        <dbReference type="ARBA" id="ARBA00022857"/>
    </source>
</evidence>
<dbReference type="InterPro" id="IPR004652">
    <property type="entry name" value="DusB-like"/>
</dbReference>
<proteinExistence type="inferred from homology"/>
<dbReference type="Gene3D" id="3.20.20.70">
    <property type="entry name" value="Aldolase class I"/>
    <property type="match status" value="1"/>
</dbReference>
<dbReference type="PANTHER" id="PTHR45846">
    <property type="entry name" value="TRNA-DIHYDROURIDINE(47) SYNTHASE [NAD(P)(+)]-LIKE"/>
    <property type="match status" value="1"/>
</dbReference>
<evidence type="ECO:0000256" key="1">
    <source>
        <dbReference type="ARBA" id="ARBA00002790"/>
    </source>
</evidence>
<organism evidence="13 14">
    <name type="scientific">Paratractidigestivibacter faecalis</name>
    <dbReference type="NCBI Taxonomy" id="2292441"/>
    <lineage>
        <taxon>Bacteria</taxon>
        <taxon>Bacillati</taxon>
        <taxon>Actinomycetota</taxon>
        <taxon>Coriobacteriia</taxon>
        <taxon>Coriobacteriales</taxon>
        <taxon>Atopobiaceae</taxon>
        <taxon>Paratractidigestivibacter</taxon>
    </lineage>
</organism>
<dbReference type="GO" id="GO:0016491">
    <property type="term" value="F:oxidoreductase activity"/>
    <property type="evidence" value="ECO:0007669"/>
    <property type="project" value="UniProtKB-KW"/>
</dbReference>
<dbReference type="InterPro" id="IPR024036">
    <property type="entry name" value="tRNA-dHydroUridine_Synthase_C"/>
</dbReference>
<dbReference type="Proteomes" id="UP001478817">
    <property type="component" value="Unassembled WGS sequence"/>
</dbReference>
<evidence type="ECO:0000313" key="14">
    <source>
        <dbReference type="Proteomes" id="UP001478817"/>
    </source>
</evidence>
<evidence type="ECO:0000313" key="13">
    <source>
        <dbReference type="EMBL" id="MEQ2638193.1"/>
    </source>
</evidence>
<dbReference type="EC" id="1.3.1.-" evidence="11"/>
<keyword evidence="14" id="KW-1185">Reference proteome</keyword>
<keyword evidence="7" id="KW-0694">RNA-binding</keyword>
<dbReference type="InterPro" id="IPR001269">
    <property type="entry name" value="DUS_fam"/>
</dbReference>
<evidence type="ECO:0000256" key="7">
    <source>
        <dbReference type="ARBA" id="ARBA00022884"/>
    </source>
</evidence>
<dbReference type="InterPro" id="IPR013785">
    <property type="entry name" value="Aldolase_TIM"/>
</dbReference>
<evidence type="ECO:0000256" key="10">
    <source>
        <dbReference type="ARBA" id="ARBA00048802"/>
    </source>
</evidence>
<evidence type="ECO:0000256" key="8">
    <source>
        <dbReference type="ARBA" id="ARBA00023002"/>
    </source>
</evidence>
<dbReference type="EMBL" id="JBBNGS010000014">
    <property type="protein sequence ID" value="MEQ2638193.1"/>
    <property type="molecule type" value="Genomic_DNA"/>
</dbReference>